<name>A0ABQ5A4J3_9ASTR</name>
<evidence type="ECO:0000313" key="1">
    <source>
        <dbReference type="EMBL" id="GJS96070.1"/>
    </source>
</evidence>
<keyword evidence="2" id="KW-1185">Reference proteome</keyword>
<accession>A0ABQ5A4J3</accession>
<dbReference type="PANTHER" id="PTHR11439:SF483">
    <property type="entry name" value="PEPTIDE SYNTHASE GLIP-LIKE, PUTATIVE (AFU_ORTHOLOGUE AFUA_3G12920)-RELATED"/>
    <property type="match status" value="1"/>
</dbReference>
<comment type="caution">
    <text evidence="1">The sequence shown here is derived from an EMBL/GenBank/DDBJ whole genome shotgun (WGS) entry which is preliminary data.</text>
</comment>
<dbReference type="PANTHER" id="PTHR11439">
    <property type="entry name" value="GAG-POL-RELATED RETROTRANSPOSON"/>
    <property type="match status" value="1"/>
</dbReference>
<organism evidence="1 2">
    <name type="scientific">Tanacetum coccineum</name>
    <dbReference type="NCBI Taxonomy" id="301880"/>
    <lineage>
        <taxon>Eukaryota</taxon>
        <taxon>Viridiplantae</taxon>
        <taxon>Streptophyta</taxon>
        <taxon>Embryophyta</taxon>
        <taxon>Tracheophyta</taxon>
        <taxon>Spermatophyta</taxon>
        <taxon>Magnoliopsida</taxon>
        <taxon>eudicotyledons</taxon>
        <taxon>Gunneridae</taxon>
        <taxon>Pentapetalae</taxon>
        <taxon>asterids</taxon>
        <taxon>campanulids</taxon>
        <taxon>Asterales</taxon>
        <taxon>Asteraceae</taxon>
        <taxon>Asteroideae</taxon>
        <taxon>Anthemideae</taxon>
        <taxon>Anthemidinae</taxon>
        <taxon>Tanacetum</taxon>
    </lineage>
</organism>
<protein>
    <submittedName>
        <fullName evidence="1">Uncharacterized protein</fullName>
    </submittedName>
</protein>
<dbReference type="Proteomes" id="UP001151760">
    <property type="component" value="Unassembled WGS sequence"/>
</dbReference>
<sequence length="118" mass="13588">MVGESKLDEDPNGTPVDPTRYQEMVRSLMYLTDSRPDLVFVICMYARYQAKPTEKHLTMVKRVFWYLKGTINMGLWYSKETNFNLTAFADADEAGRRFPSDKATDADITKVINVYLSS</sequence>
<dbReference type="EMBL" id="BQNB010011859">
    <property type="protein sequence ID" value="GJS96070.1"/>
    <property type="molecule type" value="Genomic_DNA"/>
</dbReference>
<proteinExistence type="predicted"/>
<gene>
    <name evidence="1" type="ORF">Tco_0803038</name>
</gene>
<reference evidence="1" key="1">
    <citation type="journal article" date="2022" name="Int. J. Mol. Sci.">
        <title>Draft Genome of Tanacetum Coccineum: Genomic Comparison of Closely Related Tanacetum-Family Plants.</title>
        <authorList>
            <person name="Yamashiro T."/>
            <person name="Shiraishi A."/>
            <person name="Nakayama K."/>
            <person name="Satake H."/>
        </authorList>
    </citation>
    <scope>NUCLEOTIDE SEQUENCE</scope>
</reference>
<reference evidence="1" key="2">
    <citation type="submission" date="2022-01" db="EMBL/GenBank/DDBJ databases">
        <authorList>
            <person name="Yamashiro T."/>
            <person name="Shiraishi A."/>
            <person name="Satake H."/>
            <person name="Nakayama K."/>
        </authorList>
    </citation>
    <scope>NUCLEOTIDE SEQUENCE</scope>
</reference>
<evidence type="ECO:0000313" key="2">
    <source>
        <dbReference type="Proteomes" id="UP001151760"/>
    </source>
</evidence>